<organism evidence="3 4">
    <name type="scientific">Solanum commersonii</name>
    <name type="common">Commerson's wild potato</name>
    <name type="synonym">Commerson's nightshade</name>
    <dbReference type="NCBI Taxonomy" id="4109"/>
    <lineage>
        <taxon>Eukaryota</taxon>
        <taxon>Viridiplantae</taxon>
        <taxon>Streptophyta</taxon>
        <taxon>Embryophyta</taxon>
        <taxon>Tracheophyta</taxon>
        <taxon>Spermatophyta</taxon>
        <taxon>Magnoliopsida</taxon>
        <taxon>eudicotyledons</taxon>
        <taxon>Gunneridae</taxon>
        <taxon>Pentapetalae</taxon>
        <taxon>asterids</taxon>
        <taxon>lamiids</taxon>
        <taxon>Solanales</taxon>
        <taxon>Solanaceae</taxon>
        <taxon>Solanoideae</taxon>
        <taxon>Solaneae</taxon>
        <taxon>Solanum</taxon>
    </lineage>
</organism>
<dbReference type="OrthoDB" id="1680446at2759"/>
<dbReference type="PANTHER" id="PTHR31096">
    <property type="entry name" value="ACT DOMAIN-CONTAINING PROTEIN ACR4-RELATED"/>
    <property type="match status" value="1"/>
</dbReference>
<evidence type="ECO:0000256" key="1">
    <source>
        <dbReference type="ARBA" id="ARBA00022737"/>
    </source>
</evidence>
<comment type="function">
    <text evidence="2">Binds amino acids.</text>
</comment>
<dbReference type="GO" id="GO:0016597">
    <property type="term" value="F:amino acid binding"/>
    <property type="evidence" value="ECO:0007669"/>
    <property type="project" value="UniProtKB-UniRule"/>
</dbReference>
<dbReference type="InterPro" id="IPR045865">
    <property type="entry name" value="ACT-like_dom_sf"/>
</dbReference>
<keyword evidence="1 2" id="KW-0677">Repeat</keyword>
<reference evidence="3 4" key="1">
    <citation type="submission" date="2020-09" db="EMBL/GenBank/DDBJ databases">
        <title>De no assembly of potato wild relative species, Solanum commersonii.</title>
        <authorList>
            <person name="Cho K."/>
        </authorList>
    </citation>
    <scope>NUCLEOTIDE SEQUENCE [LARGE SCALE GENOMIC DNA]</scope>
    <source>
        <strain evidence="3">LZ3.2</strain>
        <tissue evidence="3">Leaf</tissue>
    </source>
</reference>
<accession>A0A9J5WYX4</accession>
<dbReference type="AlphaFoldDB" id="A0A9J5WYX4"/>
<dbReference type="SUPFAM" id="SSF55021">
    <property type="entry name" value="ACT-like"/>
    <property type="match status" value="1"/>
</dbReference>
<name>A0A9J5WYX4_SOLCO</name>
<evidence type="ECO:0000313" key="3">
    <source>
        <dbReference type="EMBL" id="KAG5580260.1"/>
    </source>
</evidence>
<feature type="non-terminal residue" evidence="3">
    <location>
        <position position="1"/>
    </location>
</feature>
<dbReference type="EMBL" id="JACXVP010000010">
    <property type="protein sequence ID" value="KAG5580260.1"/>
    <property type="molecule type" value="Genomic_DNA"/>
</dbReference>
<sequence length="139" mass="15588">PSDRPGQLSEGSTVLTNLKCNVVNSKVWTHNTATTPIVQVTGEETGGTINDPERLCMMKQLLCNVLRCSNKFRNSNTIDYSVLTIWCKDRPKLLFDTIFTLTDLQYVVFHGNVDAKGPVVHQEHCIRHIDGSLKKSDTK</sequence>
<gene>
    <name evidence="3" type="ORF">H5410_050887</name>
</gene>
<protein>
    <recommendedName>
        <fullName evidence="2">ACT domain-containing protein ACR</fullName>
    </recommendedName>
    <alternativeName>
        <fullName evidence="2">Protein ACT DOMAIN REPEATS</fullName>
    </alternativeName>
</protein>
<keyword evidence="4" id="KW-1185">Reference proteome</keyword>
<proteinExistence type="predicted"/>
<evidence type="ECO:0000313" key="4">
    <source>
        <dbReference type="Proteomes" id="UP000824120"/>
    </source>
</evidence>
<dbReference type="Proteomes" id="UP000824120">
    <property type="component" value="Chromosome 10"/>
</dbReference>
<dbReference type="PANTHER" id="PTHR31096:SF77">
    <property type="entry name" value="ACT DOMAIN-CONTAINING PROTEIN ACR"/>
    <property type="match status" value="1"/>
</dbReference>
<evidence type="ECO:0000256" key="2">
    <source>
        <dbReference type="RuleBase" id="RU369043"/>
    </source>
</evidence>
<comment type="caution">
    <text evidence="3">The sequence shown here is derived from an EMBL/GenBank/DDBJ whole genome shotgun (WGS) entry which is preliminary data.</text>
</comment>
<dbReference type="InterPro" id="IPR040217">
    <property type="entry name" value="ACR1-12"/>
</dbReference>